<gene>
    <name evidence="1" type="ORF">CcCBS67573_g09365</name>
</gene>
<comment type="caution">
    <text evidence="1">The sequence shown here is derived from an EMBL/GenBank/DDBJ whole genome shotgun (WGS) entry which is preliminary data.</text>
</comment>
<name>A0A507DXR5_9FUNG</name>
<reference evidence="1 2" key="1">
    <citation type="journal article" date="2019" name="Sci. Rep.">
        <title>Comparative genomics of chytrid fungi reveal insights into the obligate biotrophic and pathogenic lifestyle of Synchytrium endobioticum.</title>
        <authorList>
            <person name="van de Vossenberg B.T.L.H."/>
            <person name="Warris S."/>
            <person name="Nguyen H.D.T."/>
            <person name="van Gent-Pelzer M.P.E."/>
            <person name="Joly D.L."/>
            <person name="van de Geest H.C."/>
            <person name="Bonants P.J.M."/>
            <person name="Smith D.S."/>
            <person name="Levesque C.A."/>
            <person name="van der Lee T.A.J."/>
        </authorList>
    </citation>
    <scope>NUCLEOTIDE SEQUENCE [LARGE SCALE GENOMIC DNA]</scope>
    <source>
        <strain evidence="1 2">CBS 675.73</strain>
    </source>
</reference>
<accession>A0A507DXR5</accession>
<dbReference type="AlphaFoldDB" id="A0A507DXR5"/>
<sequence length="41" mass="4874">MHDWRMDNVLHVHTAVLLWFGKLEMTVKVRLTASKRVDILL</sequence>
<organism evidence="1 2">
    <name type="scientific">Chytriomyces confervae</name>
    <dbReference type="NCBI Taxonomy" id="246404"/>
    <lineage>
        <taxon>Eukaryota</taxon>
        <taxon>Fungi</taxon>
        <taxon>Fungi incertae sedis</taxon>
        <taxon>Chytridiomycota</taxon>
        <taxon>Chytridiomycota incertae sedis</taxon>
        <taxon>Chytridiomycetes</taxon>
        <taxon>Chytridiales</taxon>
        <taxon>Chytriomycetaceae</taxon>
        <taxon>Chytriomyces</taxon>
    </lineage>
</organism>
<dbReference type="EMBL" id="QEAP01000807">
    <property type="protein sequence ID" value="TPX56316.1"/>
    <property type="molecule type" value="Genomic_DNA"/>
</dbReference>
<evidence type="ECO:0000313" key="2">
    <source>
        <dbReference type="Proteomes" id="UP000320333"/>
    </source>
</evidence>
<keyword evidence="2" id="KW-1185">Reference proteome</keyword>
<dbReference type="Proteomes" id="UP000320333">
    <property type="component" value="Unassembled WGS sequence"/>
</dbReference>
<proteinExistence type="predicted"/>
<protein>
    <submittedName>
        <fullName evidence="1">Uncharacterized protein</fullName>
    </submittedName>
</protein>
<evidence type="ECO:0000313" key="1">
    <source>
        <dbReference type="EMBL" id="TPX56316.1"/>
    </source>
</evidence>